<dbReference type="InterPro" id="IPR050540">
    <property type="entry name" value="F-actin_Monoox_Mical"/>
</dbReference>
<dbReference type="Proteomes" id="UP000266721">
    <property type="component" value="Unassembled WGS sequence"/>
</dbReference>
<dbReference type="InterPro" id="IPR001715">
    <property type="entry name" value="CH_dom"/>
</dbReference>
<dbReference type="PANTHER" id="PTHR23167:SF88">
    <property type="entry name" value="CALPONIN-HOMOLOGY (CH) DOMAIN-CONTAINING PROTEIN"/>
    <property type="match status" value="1"/>
</dbReference>
<protein>
    <submittedName>
        <fullName evidence="3">Smoothelin</fullName>
    </submittedName>
</protein>
<dbReference type="InterPro" id="IPR036872">
    <property type="entry name" value="CH_dom_sf"/>
</dbReference>
<dbReference type="EMBL" id="KV587658">
    <property type="protein sequence ID" value="OPL32674.1"/>
    <property type="molecule type" value="Genomic_DNA"/>
</dbReference>
<dbReference type="AlphaFoldDB" id="A0A3L5TS07"/>
<feature type="non-terminal residue" evidence="3">
    <location>
        <position position="163"/>
    </location>
</feature>
<feature type="region of interest" description="Disordered" evidence="1">
    <location>
        <begin position="24"/>
        <end position="89"/>
    </location>
</feature>
<dbReference type="PANTHER" id="PTHR23167">
    <property type="entry name" value="CALPONIN HOMOLOGY DOMAIN-CONTAINING PROTEIN DDB_G0272472-RELATED"/>
    <property type="match status" value="1"/>
</dbReference>
<reference evidence="3 4" key="1">
    <citation type="journal article" date="2016" name="PLoS ONE">
        <title>A First Insight into the Genome of the Filter-Feeder Mussel Mytilus galloprovincialis.</title>
        <authorList>
            <person name="Murgarella M."/>
            <person name="Puiu D."/>
            <person name="Novoa B."/>
            <person name="Figueras A."/>
            <person name="Posada D."/>
            <person name="Canchaya C."/>
        </authorList>
    </citation>
    <scope>NUCLEOTIDE SEQUENCE [LARGE SCALE GENOMIC DNA]</scope>
    <source>
        <tissue evidence="3">Muscle</tissue>
    </source>
</reference>
<sequence length="163" mass="17546">LSDKLINNGTPVIGGKITVRTESWNSQDGVTNKSEKTESWGAQPAGAKGAMDKFKSMEPAGAGGAKPNFMAAGRGGRGGGRGGGTAVRRSPSAIKEMLLNWTKAMTAGYENVEVTNFSSSWNNGMAFCALIHHFYPESFEWSRLDPKKRRANFTLAFNIAEIK</sequence>
<keyword evidence="4" id="KW-1185">Reference proteome</keyword>
<gene>
    <name evidence="3" type="ORF">AM593_09434</name>
</gene>
<comment type="caution">
    <text evidence="3">The sequence shown here is derived from an EMBL/GenBank/DDBJ whole genome shotgun (WGS) entry which is preliminary data.</text>
</comment>
<organism evidence="3 4">
    <name type="scientific">Mytilus galloprovincialis</name>
    <name type="common">Mediterranean mussel</name>
    <dbReference type="NCBI Taxonomy" id="29158"/>
    <lineage>
        <taxon>Eukaryota</taxon>
        <taxon>Metazoa</taxon>
        <taxon>Spiralia</taxon>
        <taxon>Lophotrochozoa</taxon>
        <taxon>Mollusca</taxon>
        <taxon>Bivalvia</taxon>
        <taxon>Autobranchia</taxon>
        <taxon>Pteriomorphia</taxon>
        <taxon>Mytilida</taxon>
        <taxon>Mytiloidea</taxon>
        <taxon>Mytilidae</taxon>
        <taxon>Mytilinae</taxon>
        <taxon>Mytilus</taxon>
    </lineage>
</organism>
<dbReference type="PROSITE" id="PS50021">
    <property type="entry name" value="CH"/>
    <property type="match status" value="1"/>
</dbReference>
<dbReference type="Gene3D" id="1.10.418.10">
    <property type="entry name" value="Calponin-like domain"/>
    <property type="match status" value="1"/>
</dbReference>
<dbReference type="SUPFAM" id="SSF47576">
    <property type="entry name" value="Calponin-homology domain, CH-domain"/>
    <property type="match status" value="1"/>
</dbReference>
<feature type="domain" description="Calponin-homology (CH)" evidence="2">
    <location>
        <begin position="92"/>
        <end position="163"/>
    </location>
</feature>
<evidence type="ECO:0000259" key="2">
    <source>
        <dbReference type="PROSITE" id="PS50021"/>
    </source>
</evidence>
<feature type="non-terminal residue" evidence="3">
    <location>
        <position position="1"/>
    </location>
</feature>
<evidence type="ECO:0000256" key="1">
    <source>
        <dbReference type="SAM" id="MobiDB-lite"/>
    </source>
</evidence>
<name>A0A3L5TS07_MYTGA</name>
<evidence type="ECO:0000313" key="4">
    <source>
        <dbReference type="Proteomes" id="UP000266721"/>
    </source>
</evidence>
<dbReference type="SMR" id="A0A3L5TS07"/>
<dbReference type="Pfam" id="PF00307">
    <property type="entry name" value="CH"/>
    <property type="match status" value="1"/>
</dbReference>
<proteinExistence type="predicted"/>
<feature type="compositionally biased region" description="Gly residues" evidence="1">
    <location>
        <begin position="73"/>
        <end position="85"/>
    </location>
</feature>
<accession>A0A3L5TS07</accession>
<evidence type="ECO:0000313" key="3">
    <source>
        <dbReference type="EMBL" id="OPL32674.1"/>
    </source>
</evidence>